<dbReference type="SUPFAM" id="SSF46785">
    <property type="entry name" value="Winged helix' DNA-binding domain"/>
    <property type="match status" value="1"/>
</dbReference>
<gene>
    <name evidence="5" type="ORF">AB0887_23945</name>
</gene>
<dbReference type="PROSITE" id="PS50956">
    <property type="entry name" value="HTH_ASNC_2"/>
    <property type="match status" value="1"/>
</dbReference>
<dbReference type="InterPro" id="IPR019887">
    <property type="entry name" value="Tscrpt_reg_AsnC/Lrp_C"/>
</dbReference>
<dbReference type="Gene3D" id="1.10.10.10">
    <property type="entry name" value="Winged helix-like DNA-binding domain superfamily/Winged helix DNA-binding domain"/>
    <property type="match status" value="1"/>
</dbReference>
<keyword evidence="6" id="KW-1185">Reference proteome</keyword>
<dbReference type="PANTHER" id="PTHR30154">
    <property type="entry name" value="LEUCINE-RESPONSIVE REGULATORY PROTEIN"/>
    <property type="match status" value="1"/>
</dbReference>
<evidence type="ECO:0000313" key="5">
    <source>
        <dbReference type="EMBL" id="MEW2364985.1"/>
    </source>
</evidence>
<dbReference type="SMART" id="SM00344">
    <property type="entry name" value="HTH_ASNC"/>
    <property type="match status" value="1"/>
</dbReference>
<sequence>MADSVALDPVDLHILRLLQNDARTTYRDLAAQVGVAPSTCLDRVTRLRRSGVILGHQLRLDPARLGRGLQALLSVQVRPHRRDLVVPFVERIRALPEALSLFHLTGPDDFLVHVAVAGPAELQRLVLDAFTARREVARVETRLIFQQWECGPLLPPDAAADVPRDAVGESW</sequence>
<keyword evidence="3" id="KW-0804">Transcription</keyword>
<evidence type="ECO:0000256" key="1">
    <source>
        <dbReference type="ARBA" id="ARBA00023015"/>
    </source>
</evidence>
<reference evidence="5 6" key="1">
    <citation type="submission" date="2024-06" db="EMBL/GenBank/DDBJ databases">
        <title>The Natural Products Discovery Center: Release of the First 8490 Sequenced Strains for Exploring Actinobacteria Biosynthetic Diversity.</title>
        <authorList>
            <person name="Kalkreuter E."/>
            <person name="Kautsar S.A."/>
            <person name="Yang D."/>
            <person name="Bader C.D."/>
            <person name="Teijaro C.N."/>
            <person name="Fluegel L."/>
            <person name="Davis C.M."/>
            <person name="Simpson J.R."/>
            <person name="Lauterbach L."/>
            <person name="Steele A.D."/>
            <person name="Gui C."/>
            <person name="Meng S."/>
            <person name="Li G."/>
            <person name="Viehrig K."/>
            <person name="Ye F."/>
            <person name="Su P."/>
            <person name="Kiefer A.F."/>
            <person name="Nichols A."/>
            <person name="Cepeda A.J."/>
            <person name="Yan W."/>
            <person name="Fan B."/>
            <person name="Jiang Y."/>
            <person name="Adhikari A."/>
            <person name="Zheng C.-J."/>
            <person name="Schuster L."/>
            <person name="Cowan T.M."/>
            <person name="Smanski M.J."/>
            <person name="Chevrette M.G."/>
            <person name="De Carvalho L.P.S."/>
            <person name="Shen B."/>
        </authorList>
    </citation>
    <scope>NUCLEOTIDE SEQUENCE [LARGE SCALE GENOMIC DNA]</scope>
    <source>
        <strain evidence="5 6">NPDC047833</strain>
    </source>
</reference>
<dbReference type="EMBL" id="JBEYRS010000010">
    <property type="protein sequence ID" value="MEW2364985.1"/>
    <property type="molecule type" value="Genomic_DNA"/>
</dbReference>
<protein>
    <submittedName>
        <fullName evidence="5">Lrp/AsnC family transcriptional regulator</fullName>
    </submittedName>
</protein>
<evidence type="ECO:0000256" key="3">
    <source>
        <dbReference type="ARBA" id="ARBA00023163"/>
    </source>
</evidence>
<evidence type="ECO:0000256" key="2">
    <source>
        <dbReference type="ARBA" id="ARBA00023125"/>
    </source>
</evidence>
<dbReference type="Pfam" id="PF01037">
    <property type="entry name" value="AsnC_trans_reg"/>
    <property type="match status" value="1"/>
</dbReference>
<evidence type="ECO:0000259" key="4">
    <source>
        <dbReference type="PROSITE" id="PS50956"/>
    </source>
</evidence>
<evidence type="ECO:0000313" key="6">
    <source>
        <dbReference type="Proteomes" id="UP001553843"/>
    </source>
</evidence>
<organism evidence="5 6">
    <name type="scientific">Streptomyces huasconensis</name>
    <dbReference type="NCBI Taxonomy" id="1854574"/>
    <lineage>
        <taxon>Bacteria</taxon>
        <taxon>Bacillati</taxon>
        <taxon>Actinomycetota</taxon>
        <taxon>Actinomycetes</taxon>
        <taxon>Kitasatosporales</taxon>
        <taxon>Streptomycetaceae</taxon>
        <taxon>Streptomyces</taxon>
    </lineage>
</organism>
<keyword evidence="2" id="KW-0238">DNA-binding</keyword>
<proteinExistence type="predicted"/>
<dbReference type="InterPro" id="IPR036388">
    <property type="entry name" value="WH-like_DNA-bd_sf"/>
</dbReference>
<feature type="domain" description="HTH asnC-type" evidence="4">
    <location>
        <begin position="7"/>
        <end position="68"/>
    </location>
</feature>
<dbReference type="Pfam" id="PF13404">
    <property type="entry name" value="HTH_AsnC-type"/>
    <property type="match status" value="1"/>
</dbReference>
<dbReference type="RefSeq" id="WP_359781765.1">
    <property type="nucleotide sequence ID" value="NZ_JBEYRR010000010.1"/>
</dbReference>
<dbReference type="Gene3D" id="3.30.70.920">
    <property type="match status" value="1"/>
</dbReference>
<dbReference type="PANTHER" id="PTHR30154:SF54">
    <property type="entry name" value="POSSIBLE TRANSCRIPTIONAL REGULATORY PROTEIN (PROBABLY LRP_ASNC-FAMILY)"/>
    <property type="match status" value="1"/>
</dbReference>
<dbReference type="InterPro" id="IPR011008">
    <property type="entry name" value="Dimeric_a/b-barrel"/>
</dbReference>
<dbReference type="SUPFAM" id="SSF54909">
    <property type="entry name" value="Dimeric alpha+beta barrel"/>
    <property type="match status" value="1"/>
</dbReference>
<dbReference type="InterPro" id="IPR019888">
    <property type="entry name" value="Tscrpt_reg_AsnC-like"/>
</dbReference>
<name>A0ABV3LZW3_9ACTN</name>
<comment type="caution">
    <text evidence="5">The sequence shown here is derived from an EMBL/GenBank/DDBJ whole genome shotgun (WGS) entry which is preliminary data.</text>
</comment>
<dbReference type="Proteomes" id="UP001553843">
    <property type="component" value="Unassembled WGS sequence"/>
</dbReference>
<accession>A0ABV3LZW3</accession>
<dbReference type="InterPro" id="IPR036390">
    <property type="entry name" value="WH_DNA-bd_sf"/>
</dbReference>
<dbReference type="InterPro" id="IPR000485">
    <property type="entry name" value="AsnC-type_HTH_dom"/>
</dbReference>
<keyword evidence="1" id="KW-0805">Transcription regulation</keyword>
<dbReference type="PRINTS" id="PR00033">
    <property type="entry name" value="HTHASNC"/>
</dbReference>